<organism evidence="1 2">
    <name type="scientific">Psilocybe cubensis</name>
    <name type="common">Psychedelic mushroom</name>
    <name type="synonym">Stropharia cubensis</name>
    <dbReference type="NCBI Taxonomy" id="181762"/>
    <lineage>
        <taxon>Eukaryota</taxon>
        <taxon>Fungi</taxon>
        <taxon>Dikarya</taxon>
        <taxon>Basidiomycota</taxon>
        <taxon>Agaricomycotina</taxon>
        <taxon>Agaricomycetes</taxon>
        <taxon>Agaricomycetidae</taxon>
        <taxon>Agaricales</taxon>
        <taxon>Agaricineae</taxon>
        <taxon>Strophariaceae</taxon>
        <taxon>Psilocybe</taxon>
    </lineage>
</organism>
<name>A0ACB8H0L8_PSICU</name>
<proteinExistence type="predicted"/>
<keyword evidence="2" id="KW-1185">Reference proteome</keyword>
<sequence>MSPSSNNLVQSSQSHRVPIPQAVLPSDEVKAEDIKHDILKEEQAENSSPHCSRYSQLLESDMPWFQEELSARARVNPSCLESARLLKMLSVLCPGSVPESQWERIFKGLPVDLGIFRSNLIRTTIDEQPSTPISTASDWCMAWSYASKAIAFAFPNRMAAQVGKYSP</sequence>
<dbReference type="EMBL" id="JAFIQS020000006">
    <property type="protein sequence ID" value="KAH9480740.1"/>
    <property type="molecule type" value="Genomic_DNA"/>
</dbReference>
<dbReference type="Proteomes" id="UP000664032">
    <property type="component" value="Unassembled WGS sequence"/>
</dbReference>
<reference evidence="1" key="1">
    <citation type="submission" date="2021-10" db="EMBL/GenBank/DDBJ databases">
        <title>Psilocybe cubensis genome.</title>
        <authorList>
            <person name="Mckernan K.J."/>
            <person name="Crawford S."/>
            <person name="Trippe A."/>
            <person name="Kane L.T."/>
            <person name="Mclaughlin S."/>
        </authorList>
    </citation>
    <scope>NUCLEOTIDE SEQUENCE</scope>
    <source>
        <strain evidence="1">MGC-MH-2018</strain>
    </source>
</reference>
<gene>
    <name evidence="1" type="ORF">JR316_0007340</name>
</gene>
<evidence type="ECO:0000313" key="2">
    <source>
        <dbReference type="Proteomes" id="UP000664032"/>
    </source>
</evidence>
<comment type="caution">
    <text evidence="1">The sequence shown here is derived from an EMBL/GenBank/DDBJ whole genome shotgun (WGS) entry which is preliminary data.</text>
</comment>
<accession>A0ACB8H0L8</accession>
<protein>
    <submittedName>
        <fullName evidence="1">Uncharacterized protein</fullName>
    </submittedName>
</protein>
<evidence type="ECO:0000313" key="1">
    <source>
        <dbReference type="EMBL" id="KAH9480740.1"/>
    </source>
</evidence>